<sequence length="169" mass="18850">MSLALLGWVSWFLDERAMREAGFTEQRTPLGLDSGGITGCLHFLLTQSLRLEFFEYLLHHYKVYLANLVNEVALLAGRQNNTVVKKINFIQAVEKSVVSALAVALSIIPANPVLALFNVWDFNAPGMLPYYLLHECILIAASFGLSNDALMMLNLQNRRVKSYTSGSDL</sequence>
<evidence type="ECO:0000313" key="1">
    <source>
        <dbReference type="EMBL" id="KAK7329611.1"/>
    </source>
</evidence>
<organism evidence="1 2">
    <name type="scientific">Canavalia gladiata</name>
    <name type="common">Sword bean</name>
    <name type="synonym">Dolichos gladiatus</name>
    <dbReference type="NCBI Taxonomy" id="3824"/>
    <lineage>
        <taxon>Eukaryota</taxon>
        <taxon>Viridiplantae</taxon>
        <taxon>Streptophyta</taxon>
        <taxon>Embryophyta</taxon>
        <taxon>Tracheophyta</taxon>
        <taxon>Spermatophyta</taxon>
        <taxon>Magnoliopsida</taxon>
        <taxon>eudicotyledons</taxon>
        <taxon>Gunneridae</taxon>
        <taxon>Pentapetalae</taxon>
        <taxon>rosids</taxon>
        <taxon>fabids</taxon>
        <taxon>Fabales</taxon>
        <taxon>Fabaceae</taxon>
        <taxon>Papilionoideae</taxon>
        <taxon>50 kb inversion clade</taxon>
        <taxon>NPAAA clade</taxon>
        <taxon>indigoferoid/millettioid clade</taxon>
        <taxon>Phaseoleae</taxon>
        <taxon>Canavalia</taxon>
    </lineage>
</organism>
<proteinExistence type="predicted"/>
<name>A0AAN9L5V1_CANGL</name>
<reference evidence="1 2" key="1">
    <citation type="submission" date="2024-01" db="EMBL/GenBank/DDBJ databases">
        <title>The genomes of 5 underutilized Papilionoideae crops provide insights into root nodulation and disease resistanc.</title>
        <authorList>
            <person name="Jiang F."/>
        </authorList>
    </citation>
    <scope>NUCLEOTIDE SEQUENCE [LARGE SCALE GENOMIC DNA]</scope>
    <source>
        <strain evidence="1">LVBAO_FW01</strain>
        <tissue evidence="1">Leaves</tissue>
    </source>
</reference>
<gene>
    <name evidence="1" type="ORF">VNO77_23781</name>
</gene>
<dbReference type="EMBL" id="JAYMYQ010000005">
    <property type="protein sequence ID" value="KAK7329611.1"/>
    <property type="molecule type" value="Genomic_DNA"/>
</dbReference>
<dbReference type="AlphaFoldDB" id="A0AAN9L5V1"/>
<dbReference type="AntiFam" id="ANF00038">
    <property type="entry name" value="Overlaps SRP RNA, same strand"/>
</dbReference>
<comment type="caution">
    <text evidence="1">The sequence shown here is derived from an EMBL/GenBank/DDBJ whole genome shotgun (WGS) entry which is preliminary data.</text>
</comment>
<keyword evidence="2" id="KW-1185">Reference proteome</keyword>
<protein>
    <submittedName>
        <fullName evidence="1">Uncharacterized protein</fullName>
    </submittedName>
</protein>
<evidence type="ECO:0000313" key="2">
    <source>
        <dbReference type="Proteomes" id="UP001367508"/>
    </source>
</evidence>
<accession>A0AAN9L5V1</accession>
<dbReference type="Proteomes" id="UP001367508">
    <property type="component" value="Unassembled WGS sequence"/>
</dbReference>